<feature type="compositionally biased region" description="Basic and acidic residues" evidence="1">
    <location>
        <begin position="68"/>
        <end position="78"/>
    </location>
</feature>
<keyword evidence="3" id="KW-1185">Reference proteome</keyword>
<dbReference type="PANTHER" id="PTHR14374">
    <property type="entry name" value="FOIE GRAS"/>
    <property type="match status" value="1"/>
</dbReference>
<organism evidence="2 3">
    <name type="scientific">Armillaria gallica</name>
    <name type="common">Bulbous honey fungus</name>
    <name type="synonym">Armillaria bulbosa</name>
    <dbReference type="NCBI Taxonomy" id="47427"/>
    <lineage>
        <taxon>Eukaryota</taxon>
        <taxon>Fungi</taxon>
        <taxon>Dikarya</taxon>
        <taxon>Basidiomycota</taxon>
        <taxon>Agaricomycotina</taxon>
        <taxon>Agaricomycetes</taxon>
        <taxon>Agaricomycetidae</taxon>
        <taxon>Agaricales</taxon>
        <taxon>Marasmiineae</taxon>
        <taxon>Physalacriaceae</taxon>
        <taxon>Armillaria</taxon>
    </lineage>
</organism>
<feature type="non-terminal residue" evidence="2">
    <location>
        <position position="155"/>
    </location>
</feature>
<sequence length="155" mass="17599">MFVAGLDAPPPQSPNLADATKYQDPFAQLTARLRDALLSQRKVSIWQPDKSKSFQVLLVDKDIRFPPRKIGLQDDSQHHSPLSPLTPSSPLYPDGLIAPIWIRKHTTLVPSVFVLFLRLFEFPSHNPRSPLDGPDPDREKDREQEERKRDGELAS</sequence>
<reference evidence="3" key="1">
    <citation type="journal article" date="2017" name="Nat. Ecol. Evol.">
        <title>Genome expansion and lineage-specific genetic innovations in the forest pathogenic fungi Armillaria.</title>
        <authorList>
            <person name="Sipos G."/>
            <person name="Prasanna A.N."/>
            <person name="Walter M.C."/>
            <person name="O'Connor E."/>
            <person name="Balint B."/>
            <person name="Krizsan K."/>
            <person name="Kiss B."/>
            <person name="Hess J."/>
            <person name="Varga T."/>
            <person name="Slot J."/>
            <person name="Riley R."/>
            <person name="Boka B."/>
            <person name="Rigling D."/>
            <person name="Barry K."/>
            <person name="Lee J."/>
            <person name="Mihaltcheva S."/>
            <person name="LaButti K."/>
            <person name="Lipzen A."/>
            <person name="Waldron R."/>
            <person name="Moloney N.M."/>
            <person name="Sperisen C."/>
            <person name="Kredics L."/>
            <person name="Vagvoelgyi C."/>
            <person name="Patrignani A."/>
            <person name="Fitzpatrick D."/>
            <person name="Nagy I."/>
            <person name="Doyle S."/>
            <person name="Anderson J.B."/>
            <person name="Grigoriev I.V."/>
            <person name="Gueldener U."/>
            <person name="Muensterkoetter M."/>
            <person name="Nagy L.G."/>
        </authorList>
    </citation>
    <scope>NUCLEOTIDE SEQUENCE [LARGE SCALE GENOMIC DNA]</scope>
    <source>
        <strain evidence="3">Ar21-2</strain>
    </source>
</reference>
<proteinExistence type="predicted"/>
<dbReference type="OrthoDB" id="6278596at2759"/>
<feature type="region of interest" description="Disordered" evidence="1">
    <location>
        <begin position="125"/>
        <end position="155"/>
    </location>
</feature>
<dbReference type="STRING" id="47427.A0A2H3DCN2"/>
<feature type="region of interest" description="Disordered" evidence="1">
    <location>
        <begin position="68"/>
        <end position="88"/>
    </location>
</feature>
<protein>
    <submittedName>
        <fullName evidence="2">Uncharacterized protein</fullName>
    </submittedName>
</protein>
<dbReference type="InParanoid" id="A0A2H3DCN2"/>
<gene>
    <name evidence="2" type="ORF">ARMGADRAFT_1085969</name>
</gene>
<dbReference type="PANTHER" id="PTHR14374:SF0">
    <property type="entry name" value="TRAFFICKING PROTEIN PARTICLE COMPLEX SUBUNIT 11"/>
    <property type="match status" value="1"/>
</dbReference>
<dbReference type="EMBL" id="KZ293681">
    <property type="protein sequence ID" value="PBK86847.1"/>
    <property type="molecule type" value="Genomic_DNA"/>
</dbReference>
<dbReference type="Proteomes" id="UP000217790">
    <property type="component" value="Unassembled WGS sequence"/>
</dbReference>
<evidence type="ECO:0000313" key="3">
    <source>
        <dbReference type="Proteomes" id="UP000217790"/>
    </source>
</evidence>
<evidence type="ECO:0000256" key="1">
    <source>
        <dbReference type="SAM" id="MobiDB-lite"/>
    </source>
</evidence>
<name>A0A2H3DCN2_ARMGA</name>
<dbReference type="AlphaFoldDB" id="A0A2H3DCN2"/>
<feature type="compositionally biased region" description="Basic and acidic residues" evidence="1">
    <location>
        <begin position="135"/>
        <end position="155"/>
    </location>
</feature>
<evidence type="ECO:0000313" key="2">
    <source>
        <dbReference type="EMBL" id="PBK86847.1"/>
    </source>
</evidence>
<accession>A0A2H3DCN2</accession>